<reference evidence="1" key="1">
    <citation type="submission" date="2014-09" db="EMBL/GenBank/DDBJ databases">
        <authorList>
            <person name="Magalhaes I.L.F."/>
            <person name="Oliveira U."/>
            <person name="Santos F.R."/>
            <person name="Vidigal T.H.D.A."/>
            <person name="Brescovit A.D."/>
            <person name="Santos A.J."/>
        </authorList>
    </citation>
    <scope>NUCLEOTIDE SEQUENCE</scope>
    <source>
        <tissue evidence="1">Shoot tissue taken approximately 20 cm above the soil surface</tissue>
    </source>
</reference>
<accession>A0A0A9AWI9</accession>
<dbReference type="EMBL" id="GBRH01246433">
    <property type="protein sequence ID" value="JAD51462.1"/>
    <property type="molecule type" value="Transcribed_RNA"/>
</dbReference>
<protein>
    <submittedName>
        <fullName evidence="1">Uncharacterized protein</fullName>
    </submittedName>
</protein>
<evidence type="ECO:0000313" key="1">
    <source>
        <dbReference type="EMBL" id="JAD51462.1"/>
    </source>
</evidence>
<sequence>MVFSYFTVQLCCLRCLQVARLPFSRK</sequence>
<reference evidence="1" key="2">
    <citation type="journal article" date="2015" name="Data Brief">
        <title>Shoot transcriptome of the giant reed, Arundo donax.</title>
        <authorList>
            <person name="Barrero R.A."/>
            <person name="Guerrero F.D."/>
            <person name="Moolhuijzen P."/>
            <person name="Goolsby J.A."/>
            <person name="Tidwell J."/>
            <person name="Bellgard S.E."/>
            <person name="Bellgard M.I."/>
        </authorList>
    </citation>
    <scope>NUCLEOTIDE SEQUENCE</scope>
    <source>
        <tissue evidence="1">Shoot tissue taken approximately 20 cm above the soil surface</tissue>
    </source>
</reference>
<name>A0A0A9AWI9_ARUDO</name>
<proteinExistence type="predicted"/>
<dbReference type="AlphaFoldDB" id="A0A0A9AWI9"/>
<organism evidence="1">
    <name type="scientific">Arundo donax</name>
    <name type="common">Giant reed</name>
    <name type="synonym">Donax arundinaceus</name>
    <dbReference type="NCBI Taxonomy" id="35708"/>
    <lineage>
        <taxon>Eukaryota</taxon>
        <taxon>Viridiplantae</taxon>
        <taxon>Streptophyta</taxon>
        <taxon>Embryophyta</taxon>
        <taxon>Tracheophyta</taxon>
        <taxon>Spermatophyta</taxon>
        <taxon>Magnoliopsida</taxon>
        <taxon>Liliopsida</taxon>
        <taxon>Poales</taxon>
        <taxon>Poaceae</taxon>
        <taxon>PACMAD clade</taxon>
        <taxon>Arundinoideae</taxon>
        <taxon>Arundineae</taxon>
        <taxon>Arundo</taxon>
    </lineage>
</organism>